<accession>A0A1U7CTR1</accession>
<dbReference type="RefSeq" id="WP_076348240.1">
    <property type="nucleotide sequence ID" value="NZ_CP019082.1"/>
</dbReference>
<dbReference type="InterPro" id="IPR010496">
    <property type="entry name" value="AL/BT2_dom"/>
</dbReference>
<evidence type="ECO:0000313" key="3">
    <source>
        <dbReference type="EMBL" id="APW62263.1"/>
    </source>
</evidence>
<feature type="chain" id="PRO_5012256578" description="3-keto-alpha-glucoside-1,2-lyase/3-keto-2-hydroxy-glucal hydratase domain-containing protein" evidence="1">
    <location>
        <begin position="27"/>
        <end position="245"/>
    </location>
</feature>
<feature type="domain" description="3-keto-alpha-glucoside-1,2-lyase/3-keto-2-hydroxy-glucal hydratase" evidence="2">
    <location>
        <begin position="44"/>
        <end position="242"/>
    </location>
</feature>
<dbReference type="STRING" id="1387353.BSF38_03801"/>
<reference evidence="4" key="1">
    <citation type="submission" date="2016-12" db="EMBL/GenBank/DDBJ databases">
        <title>Comparative genomics of four Isosphaeraceae planctomycetes: a common pool of plasmids and glycoside hydrolase genes.</title>
        <authorList>
            <person name="Ivanova A."/>
        </authorList>
    </citation>
    <scope>NUCLEOTIDE SEQUENCE [LARGE SCALE GENOMIC DNA]</scope>
    <source>
        <strain evidence="4">PX4</strain>
    </source>
</reference>
<dbReference type="AlphaFoldDB" id="A0A1U7CTR1"/>
<keyword evidence="4" id="KW-1185">Reference proteome</keyword>
<dbReference type="GO" id="GO:0016787">
    <property type="term" value="F:hydrolase activity"/>
    <property type="evidence" value="ECO:0007669"/>
    <property type="project" value="InterPro"/>
</dbReference>
<dbReference type="Gene3D" id="2.60.120.560">
    <property type="entry name" value="Exo-inulinase, domain 1"/>
    <property type="match status" value="1"/>
</dbReference>
<evidence type="ECO:0000313" key="4">
    <source>
        <dbReference type="Proteomes" id="UP000186309"/>
    </source>
</evidence>
<keyword evidence="1" id="KW-0732">Signal</keyword>
<feature type="signal peptide" evidence="1">
    <location>
        <begin position="1"/>
        <end position="26"/>
    </location>
</feature>
<sequence>MKRPWSIWSWAATVAMMMTLATAATADEPARAPGYVLHGTGPGWRELKEADFAPVNGDPDTWTWKDGVFHCKGTPVGVIRIKKPVTNFELVLRWRHLKSGGNSGVFVWAPEKALEGLKPNHLPPGGIEVQILDHGYAEQYEKQTGKKPDWFTTHGDVFPVGTSKMKPFPPLSPDGSRSFPTKQLSLGLNQWNHYYVRGVNGEIRLWVNGEEVSGGSECKPASGFLCLESEGSPVEFKEIRLRELP</sequence>
<dbReference type="KEGG" id="pbor:BSF38_03801"/>
<protein>
    <recommendedName>
        <fullName evidence="2">3-keto-alpha-glucoside-1,2-lyase/3-keto-2-hydroxy-glucal hydratase domain-containing protein</fullName>
    </recommendedName>
</protein>
<name>A0A1U7CTR1_9BACT</name>
<dbReference type="EMBL" id="CP019082">
    <property type="protein sequence ID" value="APW62263.1"/>
    <property type="molecule type" value="Genomic_DNA"/>
</dbReference>
<dbReference type="Pfam" id="PF06439">
    <property type="entry name" value="3keto-disac_hyd"/>
    <property type="match status" value="1"/>
</dbReference>
<gene>
    <name evidence="3" type="ORF">BSF38_03801</name>
</gene>
<evidence type="ECO:0000256" key="1">
    <source>
        <dbReference type="SAM" id="SignalP"/>
    </source>
</evidence>
<organism evidence="3 4">
    <name type="scientific">Paludisphaera borealis</name>
    <dbReference type="NCBI Taxonomy" id="1387353"/>
    <lineage>
        <taxon>Bacteria</taxon>
        <taxon>Pseudomonadati</taxon>
        <taxon>Planctomycetota</taxon>
        <taxon>Planctomycetia</taxon>
        <taxon>Isosphaerales</taxon>
        <taxon>Isosphaeraceae</taxon>
        <taxon>Paludisphaera</taxon>
    </lineage>
</organism>
<dbReference type="Proteomes" id="UP000186309">
    <property type="component" value="Chromosome"/>
</dbReference>
<evidence type="ECO:0000259" key="2">
    <source>
        <dbReference type="Pfam" id="PF06439"/>
    </source>
</evidence>
<proteinExistence type="predicted"/>